<evidence type="ECO:0000256" key="1">
    <source>
        <dbReference type="SAM" id="MobiDB-lite"/>
    </source>
</evidence>
<proteinExistence type="predicted"/>
<reference evidence="3" key="1">
    <citation type="submission" date="2023-07" db="EMBL/GenBank/DDBJ databases">
        <title>30 novel species of actinomycetes from the DSMZ collection.</title>
        <authorList>
            <person name="Nouioui I."/>
        </authorList>
    </citation>
    <scope>NUCLEOTIDE SEQUENCE [LARGE SCALE GENOMIC DNA]</scope>
    <source>
        <strain evidence="3">DSM 42041</strain>
    </source>
</reference>
<sequence length="61" mass="7047">MGLTHDHRDVAREHKGPRRGRPVRGGDRLALRDPREPALGIPRILGRRARWFGARLRHPRA</sequence>
<accession>A0ABU2NTE1</accession>
<feature type="compositionally biased region" description="Basic and acidic residues" evidence="1">
    <location>
        <begin position="24"/>
        <end position="34"/>
    </location>
</feature>
<dbReference type="EMBL" id="JAVREQ010000013">
    <property type="protein sequence ID" value="MDT0380261.1"/>
    <property type="molecule type" value="Genomic_DNA"/>
</dbReference>
<evidence type="ECO:0000313" key="3">
    <source>
        <dbReference type="Proteomes" id="UP001183414"/>
    </source>
</evidence>
<gene>
    <name evidence="2" type="ORF">RM572_16015</name>
</gene>
<protein>
    <submittedName>
        <fullName evidence="2">Uncharacterized protein</fullName>
    </submittedName>
</protein>
<comment type="caution">
    <text evidence="2">The sequence shown here is derived from an EMBL/GenBank/DDBJ whole genome shotgun (WGS) entry which is preliminary data.</text>
</comment>
<name>A0ABU2NTE1_9ACTN</name>
<keyword evidence="3" id="KW-1185">Reference proteome</keyword>
<dbReference type="Proteomes" id="UP001183414">
    <property type="component" value="Unassembled WGS sequence"/>
</dbReference>
<feature type="compositionally biased region" description="Basic and acidic residues" evidence="1">
    <location>
        <begin position="1"/>
        <end position="14"/>
    </location>
</feature>
<evidence type="ECO:0000313" key="2">
    <source>
        <dbReference type="EMBL" id="MDT0380261.1"/>
    </source>
</evidence>
<organism evidence="2 3">
    <name type="scientific">Streptomyces hazeniae</name>
    <dbReference type="NCBI Taxonomy" id="3075538"/>
    <lineage>
        <taxon>Bacteria</taxon>
        <taxon>Bacillati</taxon>
        <taxon>Actinomycetota</taxon>
        <taxon>Actinomycetes</taxon>
        <taxon>Kitasatosporales</taxon>
        <taxon>Streptomycetaceae</taxon>
        <taxon>Streptomyces</taxon>
    </lineage>
</organism>
<feature type="region of interest" description="Disordered" evidence="1">
    <location>
        <begin position="1"/>
        <end position="34"/>
    </location>
</feature>